<keyword evidence="3" id="KW-1185">Reference proteome</keyword>
<feature type="compositionally biased region" description="Acidic residues" evidence="1">
    <location>
        <begin position="1"/>
        <end position="11"/>
    </location>
</feature>
<name>A0A165YF00_9AGAM</name>
<organism evidence="2 3">
    <name type="scientific">Athelia psychrophila</name>
    <dbReference type="NCBI Taxonomy" id="1759441"/>
    <lineage>
        <taxon>Eukaryota</taxon>
        <taxon>Fungi</taxon>
        <taxon>Dikarya</taxon>
        <taxon>Basidiomycota</taxon>
        <taxon>Agaricomycotina</taxon>
        <taxon>Agaricomycetes</taxon>
        <taxon>Agaricomycetidae</taxon>
        <taxon>Atheliales</taxon>
        <taxon>Atheliaceae</taxon>
        <taxon>Athelia</taxon>
    </lineage>
</organism>
<feature type="compositionally biased region" description="Polar residues" evidence="1">
    <location>
        <begin position="1192"/>
        <end position="1202"/>
    </location>
</feature>
<feature type="region of interest" description="Disordered" evidence="1">
    <location>
        <begin position="95"/>
        <end position="289"/>
    </location>
</feature>
<dbReference type="AlphaFoldDB" id="A0A165YF00"/>
<dbReference type="Proteomes" id="UP000076532">
    <property type="component" value="Unassembled WGS sequence"/>
</dbReference>
<sequence>MPAGEDGDSEESSGSSPSPSKRLLSNEDLVHPSLGLNHLSDDGEMVPVVPVGPLDSSPSAAAAVDHVASPDVAMGDVSAAAAGVVPTLTSPAAASVDEDAHMGDAALSEPVPTPTSPSVPAVEDANMGDVEPASTPPASQDTDMGDVAALDSRPASPDAGSTSDRSSTSSMGSREVRYTAAQKGKLRKATVEDAEDSSSEEGDEVEVSSERSEGPESEEEESSAEEEEAPQPKPVALKRGTAGRKITSKAVISDKDLADDEPVDENAPKSTSEKKVASKKKRTSKKVPTEAQITASLRAQEIMAAKKAAGMGWGKVSFCVPPEQERARPALLRQKENTREATEPKVQSFLSQCGATEGGLDSNNWKFSVVVMVHRKYIANLKQIQKWRPGSGEPLVEIEWSAEAKGMVMSMLNGNHRWEATRWLVEAEFERLGAYEQWLENYQNQAVHSAEDNANAKQAGKDIAALWKVIAEKTSFSVELYDQAGIESSDFSSDIKLNLASNVDEAGLKDTPGQVIINCALSFLTGTGEDYEEQIKRMPNEYHMANSVALEILKNEKLFLTVTRLLEFPHHRHAGKPNLAMFASWGKQEGHGSLMKLLLDPELERLRFLATDTTLPDFVESAKDEYAIEEVAELVFDAVCGDNRADTEIDRLPLIVTDKMNLCFMKTLARVDEPNAMEMLYSPPGSEQKAFYTKRLTEFNDACTTVLKEYLAEEIPAGPGLEAERESRKMLLNNHLWVTHAPTCLQIWPGWDMLPYMFRAPLQTMNDMLCKTGPVTTEWCHQVDPSSTFMKRKEISTRTHIGPLDSIVDFYAAKSPLPARLFKANVVRMILIYLRTGIPALANAMNIVLPEDWTDKQFIAAQKTYIKNGEEWRNARSCLQAVRQHLRHPTTKGLPLAGKSKLLEFIIKALVNGCSDDWWNGGSTQQGYEDAKNTTLLITRYFTMSEDHIGSGYTWLADRAVYPSARVEFGGLFSRVEGKPFDYADGITEKPDNGDYVSLDDTVTASGFRSLSNVHMLMGKSQRAESKYESKLQKIRILVEEVAGIMGPADTVALPGPVFRAARHFIGLLAQSAGKKVDHMNDPTVDDTPWSEDQDAIDAILVRFNLGGYMFAEAHQDTYDDAFAPFVDEADFHATTIKPTTEAMVTKAEKAIEALEDAVVAQPVKIHSRTGLAKMSKGWAADRAKTADEVRQSTSQIPSSVIISPAAQPRVRKRPVDEIMKASKKPKTRK</sequence>
<reference evidence="2 3" key="1">
    <citation type="journal article" date="2016" name="Mol. Biol. Evol.">
        <title>Comparative Genomics of Early-Diverging Mushroom-Forming Fungi Provides Insights into the Origins of Lignocellulose Decay Capabilities.</title>
        <authorList>
            <person name="Nagy L.G."/>
            <person name="Riley R."/>
            <person name="Tritt A."/>
            <person name="Adam C."/>
            <person name="Daum C."/>
            <person name="Floudas D."/>
            <person name="Sun H."/>
            <person name="Yadav J.S."/>
            <person name="Pangilinan J."/>
            <person name="Larsson K.H."/>
            <person name="Matsuura K."/>
            <person name="Barry K."/>
            <person name="Labutti K."/>
            <person name="Kuo R."/>
            <person name="Ohm R.A."/>
            <person name="Bhattacharya S.S."/>
            <person name="Shirouzu T."/>
            <person name="Yoshinaga Y."/>
            <person name="Martin F.M."/>
            <person name="Grigoriev I.V."/>
            <person name="Hibbett D.S."/>
        </authorList>
    </citation>
    <scope>NUCLEOTIDE SEQUENCE [LARGE SCALE GENOMIC DNA]</scope>
    <source>
        <strain evidence="2 3">CBS 109695</strain>
    </source>
</reference>
<evidence type="ECO:0000313" key="2">
    <source>
        <dbReference type="EMBL" id="KZP09490.1"/>
    </source>
</evidence>
<feature type="region of interest" description="Disordered" evidence="1">
    <location>
        <begin position="1190"/>
        <end position="1230"/>
    </location>
</feature>
<accession>A0A165YF00</accession>
<feature type="compositionally biased region" description="Low complexity" evidence="1">
    <location>
        <begin position="160"/>
        <end position="173"/>
    </location>
</feature>
<feature type="compositionally biased region" description="Acidic residues" evidence="1">
    <location>
        <begin position="192"/>
        <end position="207"/>
    </location>
</feature>
<dbReference type="EMBL" id="KV417698">
    <property type="protein sequence ID" value="KZP09490.1"/>
    <property type="molecule type" value="Genomic_DNA"/>
</dbReference>
<feature type="compositionally biased region" description="Acidic residues" evidence="1">
    <location>
        <begin position="215"/>
        <end position="229"/>
    </location>
</feature>
<gene>
    <name evidence="2" type="ORF">FIBSPDRAFT_900425</name>
</gene>
<feature type="region of interest" description="Disordered" evidence="1">
    <location>
        <begin position="1"/>
        <end position="62"/>
    </location>
</feature>
<proteinExistence type="predicted"/>
<evidence type="ECO:0000256" key="1">
    <source>
        <dbReference type="SAM" id="MobiDB-lite"/>
    </source>
</evidence>
<evidence type="ECO:0000313" key="3">
    <source>
        <dbReference type="Proteomes" id="UP000076532"/>
    </source>
</evidence>
<protein>
    <submittedName>
        <fullName evidence="2">Uncharacterized protein</fullName>
    </submittedName>
</protein>